<comment type="caution">
    <text evidence="2">The sequence shown here is derived from an EMBL/GenBank/DDBJ whole genome shotgun (WGS) entry which is preliminary data.</text>
</comment>
<dbReference type="SMART" id="SM00065">
    <property type="entry name" value="GAF"/>
    <property type="match status" value="1"/>
</dbReference>
<dbReference type="SMART" id="SM00052">
    <property type="entry name" value="EAL"/>
    <property type="match status" value="1"/>
</dbReference>
<dbReference type="GO" id="GO:0071111">
    <property type="term" value="F:cyclic-guanylate-specific phosphodiesterase activity"/>
    <property type="evidence" value="ECO:0007669"/>
    <property type="project" value="InterPro"/>
</dbReference>
<dbReference type="PROSITE" id="PS50883">
    <property type="entry name" value="EAL"/>
    <property type="match status" value="1"/>
</dbReference>
<dbReference type="Proteomes" id="UP000294664">
    <property type="component" value="Unassembled WGS sequence"/>
</dbReference>
<dbReference type="InterPro" id="IPR035919">
    <property type="entry name" value="EAL_sf"/>
</dbReference>
<organism evidence="2 3">
    <name type="scientific">Aquabacter spiritensis</name>
    <dbReference type="NCBI Taxonomy" id="933073"/>
    <lineage>
        <taxon>Bacteria</taxon>
        <taxon>Pseudomonadati</taxon>
        <taxon>Pseudomonadota</taxon>
        <taxon>Alphaproteobacteria</taxon>
        <taxon>Hyphomicrobiales</taxon>
        <taxon>Xanthobacteraceae</taxon>
        <taxon>Aquabacter</taxon>
    </lineage>
</organism>
<dbReference type="RefSeq" id="WP_165933698.1">
    <property type="nucleotide sequence ID" value="NZ_SMAI01000004.1"/>
</dbReference>
<sequence length="601" mass="65782">MMTREVIQNEEARLNALRDLHLLDTPPSESFDRITRLASRLFQSPVSTISLTDRDRQWFKSRVGVDLAEIPRAEAPCTYAVQSADVFVVPDMMEDPRFRDSLLARAGIRFYAGAPLITRAGYGLGTLCIIDDKPRGLDKEERTVLADLAAMVMSQIELQNAFGSIDATSGHANENQLFEDIEDLGGRHPGAPLLAVLVEFASLAQVSNGQRVLGAAYAEAFVREATGRIRTLIGNSKRLYHVGQARCVVLDGPLAPKETLAGVHSWQETVDTIADGLRDPILCEGVPLAPEVVFGVYAFPAGEAAPRDVLRRLFNAAADARGSAAPVAAYDESQDLAHQRRFRLLNDIREALAGSDQLRLAYQPRIDMTTGRIVGVEALLRWHHPKIGDVGPAEFIPLVDDTAYSDLLTDWVLATGIAQRAAWRDMDPDCRLSINISAKNLQAPDFSSRLVQMLDQHGLSPTAIELELTEGGLLTRSPCTLAVMSALKQSGVAISIDDFGTGYSSLSYLQSLPIDLIKIDRSFITDLETCLHDQKLVRAVINMAHDLGYRVVAEGVETPGAFDLLQAWGCDEAQGYYIACPLSVDEMASWTVARRTLQRSA</sequence>
<dbReference type="Gene3D" id="3.20.20.450">
    <property type="entry name" value="EAL domain"/>
    <property type="match status" value="1"/>
</dbReference>
<proteinExistence type="predicted"/>
<evidence type="ECO:0000259" key="1">
    <source>
        <dbReference type="PROSITE" id="PS50883"/>
    </source>
</evidence>
<evidence type="ECO:0000313" key="2">
    <source>
        <dbReference type="EMBL" id="TCT05666.1"/>
    </source>
</evidence>
<dbReference type="PANTHER" id="PTHR33121">
    <property type="entry name" value="CYCLIC DI-GMP PHOSPHODIESTERASE PDEF"/>
    <property type="match status" value="1"/>
</dbReference>
<dbReference type="SUPFAM" id="SSF55781">
    <property type="entry name" value="GAF domain-like"/>
    <property type="match status" value="1"/>
</dbReference>
<protein>
    <submittedName>
        <fullName evidence="2">EAL domain-containing protein (Putative c-di-GMP-specific phosphodiesterase class I)</fullName>
    </submittedName>
</protein>
<reference evidence="2 3" key="1">
    <citation type="submission" date="2019-03" db="EMBL/GenBank/DDBJ databases">
        <title>Genomic Encyclopedia of Type Strains, Phase IV (KMG-IV): sequencing the most valuable type-strain genomes for metagenomic binning, comparative biology and taxonomic classification.</title>
        <authorList>
            <person name="Goeker M."/>
        </authorList>
    </citation>
    <scope>NUCLEOTIDE SEQUENCE [LARGE SCALE GENOMIC DNA]</scope>
    <source>
        <strain evidence="2 3">DSM 9035</strain>
    </source>
</reference>
<dbReference type="Pfam" id="PF00563">
    <property type="entry name" value="EAL"/>
    <property type="match status" value="1"/>
</dbReference>
<evidence type="ECO:0000313" key="3">
    <source>
        <dbReference type="Proteomes" id="UP000294664"/>
    </source>
</evidence>
<dbReference type="Gene3D" id="3.30.450.40">
    <property type="match status" value="1"/>
</dbReference>
<dbReference type="InterPro" id="IPR001633">
    <property type="entry name" value="EAL_dom"/>
</dbReference>
<accession>A0A4R3LZD7</accession>
<dbReference type="CDD" id="cd01948">
    <property type="entry name" value="EAL"/>
    <property type="match status" value="1"/>
</dbReference>
<feature type="domain" description="EAL" evidence="1">
    <location>
        <begin position="341"/>
        <end position="595"/>
    </location>
</feature>
<dbReference type="AlphaFoldDB" id="A0A4R3LZD7"/>
<dbReference type="SUPFAM" id="SSF141868">
    <property type="entry name" value="EAL domain-like"/>
    <property type="match status" value="1"/>
</dbReference>
<dbReference type="InterPro" id="IPR003018">
    <property type="entry name" value="GAF"/>
</dbReference>
<dbReference type="Gene3D" id="3.30.70.270">
    <property type="match status" value="1"/>
</dbReference>
<dbReference type="InterPro" id="IPR050706">
    <property type="entry name" value="Cyclic-di-GMP_PDE-like"/>
</dbReference>
<dbReference type="Pfam" id="PF01590">
    <property type="entry name" value="GAF"/>
    <property type="match status" value="1"/>
</dbReference>
<dbReference type="PANTHER" id="PTHR33121:SF19">
    <property type="entry name" value="CYCLIC DI-GMP PHOSPHODIESTERASE PA2567"/>
    <property type="match status" value="1"/>
</dbReference>
<name>A0A4R3LZD7_9HYPH</name>
<dbReference type="InterPro" id="IPR029016">
    <property type="entry name" value="GAF-like_dom_sf"/>
</dbReference>
<keyword evidence="3" id="KW-1185">Reference proteome</keyword>
<dbReference type="EMBL" id="SMAI01000004">
    <property type="protein sequence ID" value="TCT05666.1"/>
    <property type="molecule type" value="Genomic_DNA"/>
</dbReference>
<dbReference type="InterPro" id="IPR043128">
    <property type="entry name" value="Rev_trsase/Diguanyl_cyclase"/>
</dbReference>
<gene>
    <name evidence="2" type="ORF">EDC64_104224</name>
</gene>